<feature type="transmembrane region" description="Helical" evidence="8">
    <location>
        <begin position="187"/>
        <end position="204"/>
    </location>
</feature>
<evidence type="ECO:0000256" key="5">
    <source>
        <dbReference type="ARBA" id="ARBA00022989"/>
    </source>
</evidence>
<feature type="transmembrane region" description="Helical" evidence="8">
    <location>
        <begin position="156"/>
        <end position="175"/>
    </location>
</feature>
<dbReference type="GO" id="GO:0016410">
    <property type="term" value="F:N-acyltransferase activity"/>
    <property type="evidence" value="ECO:0007669"/>
    <property type="project" value="InterPro"/>
</dbReference>
<proteinExistence type="inferred from homology"/>
<evidence type="ECO:0000259" key="9">
    <source>
        <dbReference type="PROSITE" id="PS50263"/>
    </source>
</evidence>
<dbReference type="PANTHER" id="PTHR38686">
    <property type="entry name" value="APOLIPOPROTEIN N-ACYLTRANSFERASE"/>
    <property type="match status" value="1"/>
</dbReference>
<evidence type="ECO:0000256" key="6">
    <source>
        <dbReference type="ARBA" id="ARBA00023136"/>
    </source>
</evidence>
<dbReference type="EMBL" id="CZQC01000003">
    <property type="protein sequence ID" value="CUS40063.1"/>
    <property type="molecule type" value="Genomic_DNA"/>
</dbReference>
<dbReference type="Pfam" id="PF20154">
    <property type="entry name" value="LNT_N"/>
    <property type="match status" value="1"/>
</dbReference>
<feature type="transmembrane region" description="Helical" evidence="8">
    <location>
        <begin position="27"/>
        <end position="47"/>
    </location>
</feature>
<reference evidence="10" key="1">
    <citation type="submission" date="2015-10" db="EMBL/GenBank/DDBJ databases">
        <authorList>
            <person name="Gilbert D.G."/>
        </authorList>
    </citation>
    <scope>NUCLEOTIDE SEQUENCE</scope>
</reference>
<dbReference type="SUPFAM" id="SSF56317">
    <property type="entry name" value="Carbon-nitrogen hydrolase"/>
    <property type="match status" value="1"/>
</dbReference>
<dbReference type="CDD" id="cd07571">
    <property type="entry name" value="ALP_N-acyl_transferase"/>
    <property type="match status" value="1"/>
</dbReference>
<feature type="transmembrane region" description="Helical" evidence="8">
    <location>
        <begin position="54"/>
        <end position="74"/>
    </location>
</feature>
<dbReference type="GO" id="GO:0042158">
    <property type="term" value="P:lipoprotein biosynthetic process"/>
    <property type="evidence" value="ECO:0007669"/>
    <property type="project" value="InterPro"/>
</dbReference>
<dbReference type="Pfam" id="PF00795">
    <property type="entry name" value="CN_hydrolase"/>
    <property type="match status" value="1"/>
</dbReference>
<dbReference type="InterPro" id="IPR003010">
    <property type="entry name" value="C-N_Hydrolase"/>
</dbReference>
<feature type="transmembrane region" description="Helical" evidence="8">
    <location>
        <begin position="86"/>
        <end position="108"/>
    </location>
</feature>
<feature type="domain" description="CN hydrolase" evidence="9">
    <location>
        <begin position="218"/>
        <end position="470"/>
    </location>
</feature>
<keyword evidence="6 8" id="KW-0472">Membrane</keyword>
<keyword evidence="2" id="KW-1003">Cell membrane</keyword>
<dbReference type="InterPro" id="IPR004563">
    <property type="entry name" value="Apolipo_AcylTrfase"/>
</dbReference>
<evidence type="ECO:0000256" key="2">
    <source>
        <dbReference type="ARBA" id="ARBA00022475"/>
    </source>
</evidence>
<keyword evidence="3 10" id="KW-0808">Transferase</keyword>
<dbReference type="EC" id="2.3.1.-" evidence="10"/>
<dbReference type="PANTHER" id="PTHR38686:SF1">
    <property type="entry name" value="APOLIPOPROTEIN N-ACYLTRANSFERASE"/>
    <property type="match status" value="1"/>
</dbReference>
<feature type="transmembrane region" description="Helical" evidence="8">
    <location>
        <begin position="117"/>
        <end position="136"/>
    </location>
</feature>
<keyword evidence="10" id="KW-0449">Lipoprotein</keyword>
<evidence type="ECO:0000256" key="8">
    <source>
        <dbReference type="SAM" id="Phobius"/>
    </source>
</evidence>
<keyword evidence="4 8" id="KW-0812">Transmembrane</keyword>
<keyword evidence="5 8" id="KW-1133">Transmembrane helix</keyword>
<evidence type="ECO:0000313" key="10">
    <source>
        <dbReference type="EMBL" id="CUS40063.1"/>
    </source>
</evidence>
<evidence type="ECO:0000256" key="3">
    <source>
        <dbReference type="ARBA" id="ARBA00022679"/>
    </source>
</evidence>
<accession>A0A160T9A5</accession>
<dbReference type="Gene3D" id="3.60.110.10">
    <property type="entry name" value="Carbon-nitrogen hydrolase"/>
    <property type="match status" value="1"/>
</dbReference>
<keyword evidence="7 10" id="KW-0012">Acyltransferase</keyword>
<feature type="transmembrane region" description="Helical" evidence="8">
    <location>
        <begin position="475"/>
        <end position="496"/>
    </location>
</feature>
<gene>
    <name evidence="10" type="ORF">MGWOODY_Tha1032</name>
</gene>
<dbReference type="PROSITE" id="PS50263">
    <property type="entry name" value="CN_HYDROLASE"/>
    <property type="match status" value="1"/>
</dbReference>
<dbReference type="InterPro" id="IPR045378">
    <property type="entry name" value="LNT_N"/>
</dbReference>
<protein>
    <submittedName>
        <fullName evidence="10">Apolipoprotein N-acyltransferase / Copper homeostasis protein CutE</fullName>
        <ecNumber evidence="10">2.3.1.-</ecNumber>
    </submittedName>
</protein>
<dbReference type="GO" id="GO:0005886">
    <property type="term" value="C:plasma membrane"/>
    <property type="evidence" value="ECO:0007669"/>
    <property type="project" value="UniProtKB-SubCell"/>
</dbReference>
<evidence type="ECO:0000256" key="4">
    <source>
        <dbReference type="ARBA" id="ARBA00022692"/>
    </source>
</evidence>
<organism evidence="10">
    <name type="scientific">hydrothermal vent metagenome</name>
    <dbReference type="NCBI Taxonomy" id="652676"/>
    <lineage>
        <taxon>unclassified sequences</taxon>
        <taxon>metagenomes</taxon>
        <taxon>ecological metagenomes</taxon>
    </lineage>
</organism>
<evidence type="ECO:0000256" key="7">
    <source>
        <dbReference type="ARBA" id="ARBA00023315"/>
    </source>
</evidence>
<dbReference type="InterPro" id="IPR036526">
    <property type="entry name" value="C-N_Hydrolase_sf"/>
</dbReference>
<dbReference type="NCBIfam" id="TIGR00546">
    <property type="entry name" value="lnt"/>
    <property type="match status" value="1"/>
</dbReference>
<evidence type="ECO:0000256" key="1">
    <source>
        <dbReference type="ARBA" id="ARBA00004651"/>
    </source>
</evidence>
<dbReference type="HAMAP" id="MF_01148">
    <property type="entry name" value="Lnt"/>
    <property type="match status" value="1"/>
</dbReference>
<comment type="subcellular location">
    <subcellularLocation>
        <location evidence="1">Cell membrane</location>
        <topology evidence="1">Multi-pass membrane protein</topology>
    </subcellularLocation>
</comment>
<sequence length="502" mass="56207">MPIFGLRLSCIIALVSGAIFPLALAPLFWWPIQLLSIAGLALAFPAASTTRQAFAIGWCYSFGQFATGVSWIYVSIHSFGGTPIWLAVPMVGIFAAFLGLLPAAWFALRQYLTGNTLAWLTLPAFWIMHEWFRSWFFTGFPWLFAGEGHVDTWLSGWAPIIGSYGISFIVVLTVTMTLEALRQRKPLFLLIFSLWPIGLALQSIEWTKVEGTMTVAAVQGNVNQNDKWRREEIFPTIEKYQNASKPLLGTDLILWPETAITLFLDQYRPHMKRFADEAQDQGSTIITGIPYRHPSGTTLAGEFHNSVTAFGAGSGIYHKQRLVPFGEYVPLEKLIRGWIPFFDLDMSSFLEGEANQPPLLVPIISDDGNEELALIAPFICYEIAYADLVAHNAKEADLLVTVSNDAWFGDSLGPKQHMALVRMRALETQRYILRSTNTGITALVDERGHFVERIPVNAEGILTGVAQRRSGNTPYMLWGIWPTLGLAFFIAIVAMWQRRRLK</sequence>
<name>A0A160T9A5_9ZZZZ</name>
<dbReference type="AlphaFoldDB" id="A0A160T9A5"/>